<dbReference type="PROSITE" id="PS00163">
    <property type="entry name" value="FUMARATE_LYASES"/>
    <property type="match status" value="1"/>
</dbReference>
<protein>
    <submittedName>
        <fullName evidence="2">Fumarate lyase</fullName>
    </submittedName>
</protein>
<dbReference type="Pfam" id="PF00206">
    <property type="entry name" value="Lyase_1"/>
    <property type="match status" value="1"/>
</dbReference>
<dbReference type="GO" id="GO:0008797">
    <property type="term" value="F:aspartate ammonia-lyase activity"/>
    <property type="evidence" value="ECO:0007669"/>
    <property type="project" value="TreeGrafter"/>
</dbReference>
<dbReference type="GO" id="GO:0006531">
    <property type="term" value="P:aspartate metabolic process"/>
    <property type="evidence" value="ECO:0007669"/>
    <property type="project" value="TreeGrafter"/>
</dbReference>
<gene>
    <name evidence="2" type="ORF">U14_03852</name>
</gene>
<dbReference type="STRING" id="1499966.U14_03852"/>
<dbReference type="InterPro" id="IPR020557">
    <property type="entry name" value="Fumarate_lyase_CS"/>
</dbReference>
<evidence type="ECO:0000313" key="2">
    <source>
        <dbReference type="EMBL" id="GAK52600.1"/>
    </source>
</evidence>
<organism evidence="2 3">
    <name type="scientific">Candidatus Moduliflexus flocculans</name>
    <dbReference type="NCBI Taxonomy" id="1499966"/>
    <lineage>
        <taxon>Bacteria</taxon>
        <taxon>Candidatus Moduliflexota</taxon>
        <taxon>Candidatus Moduliflexia</taxon>
        <taxon>Candidatus Moduliflexales</taxon>
        <taxon>Candidatus Moduliflexaceae</taxon>
    </lineage>
</organism>
<dbReference type="SUPFAM" id="SSF48557">
    <property type="entry name" value="L-aspartase-like"/>
    <property type="match status" value="1"/>
</dbReference>
<dbReference type="PANTHER" id="PTHR42696:SF2">
    <property type="entry name" value="ASPARTATE AMMONIA-LYASE"/>
    <property type="match status" value="1"/>
</dbReference>
<name>A0A081BQD4_9BACT</name>
<sequence>MITKIVMTTIRLEKDVFGELPIPADAYWGIHTARAQANFAISGTPMATELIHALAMVKLACCRANAELGYLDCSRADAIAQACQEVIEGRLDAQFPVDALQGGAGTSANMNVNEVVANRACELSGGQKGDYDRVHPIEHVNRHQSTNDVYPTALKVAAIFALRRLSQTIARTQGACQAKEKAFAEIVTMGRTELQDAVPIALGGQFATFAEAFARDRWRTFKCEERLRVVNLGGTAVGTGLTAPRDYIFLSIERLRDITGLGLTRAEQVMDATANADCFVEVSGMLDAHAANLLKVSQDLRLLHFLREIALPGCQVGSSIMPGKINPVMLEAAMSVAMKVHANHGLIAQAASHGTLQINEFLPLIALGLLESLRVLDALNERFAAHVEGITANAEVCQRRVDENPQTITAFLPHLGYERCEALLQLFQREPQTRAFREFLNTHLGAELVERVLSPHNLMALGYRAKRHFESV</sequence>
<proteinExistence type="predicted"/>
<feature type="domain" description="Fumarate lyase N-terminal" evidence="1">
    <location>
        <begin position="19"/>
        <end position="340"/>
    </location>
</feature>
<dbReference type="GO" id="GO:0005829">
    <property type="term" value="C:cytosol"/>
    <property type="evidence" value="ECO:0007669"/>
    <property type="project" value="TreeGrafter"/>
</dbReference>
<dbReference type="InterPro" id="IPR022761">
    <property type="entry name" value="Fumarate_lyase_N"/>
</dbReference>
<dbReference type="FunFam" id="1.10.275.10:FF:000001">
    <property type="entry name" value="Fumarate hydratase, mitochondrial"/>
    <property type="match status" value="1"/>
</dbReference>
<dbReference type="InterPro" id="IPR051546">
    <property type="entry name" value="Aspartate_Ammonia-Lyase"/>
</dbReference>
<dbReference type="EMBL" id="DF820458">
    <property type="protein sequence ID" value="GAK52600.1"/>
    <property type="molecule type" value="Genomic_DNA"/>
</dbReference>
<dbReference type="InterPro" id="IPR008948">
    <property type="entry name" value="L-Aspartase-like"/>
</dbReference>
<dbReference type="InterPro" id="IPR000362">
    <property type="entry name" value="Fumarate_lyase_fam"/>
</dbReference>
<reference evidence="2 3" key="1">
    <citation type="journal article" date="2015" name="PeerJ">
        <title>First genomic representation of candidate bacterial phylum KSB3 points to enhanced environmental sensing as a trigger of wastewater bulking.</title>
        <authorList>
            <person name="Sekiguchi Y."/>
            <person name="Ohashi A."/>
            <person name="Parks D.H."/>
            <person name="Yamauchi T."/>
            <person name="Tyson G.W."/>
            <person name="Hugenholtz P."/>
        </authorList>
    </citation>
    <scope>NUCLEOTIDE SEQUENCE [LARGE SCALE GENOMIC DNA]</scope>
</reference>
<dbReference type="Gene3D" id="1.20.200.10">
    <property type="entry name" value="Fumarase/aspartase (Central domain)"/>
    <property type="match status" value="1"/>
</dbReference>
<keyword evidence="3" id="KW-1185">Reference proteome</keyword>
<keyword evidence="2" id="KW-0456">Lyase</keyword>
<dbReference type="Gene3D" id="1.10.275.10">
    <property type="entry name" value="Fumarase/aspartase (N-terminal domain)"/>
    <property type="match status" value="1"/>
</dbReference>
<dbReference type="PRINTS" id="PR00149">
    <property type="entry name" value="FUMRATELYASE"/>
</dbReference>
<dbReference type="NCBIfam" id="NF008909">
    <property type="entry name" value="PRK12273.1"/>
    <property type="match status" value="1"/>
</dbReference>
<evidence type="ECO:0000259" key="1">
    <source>
        <dbReference type="Pfam" id="PF00206"/>
    </source>
</evidence>
<accession>A0A081BQD4</accession>
<dbReference type="HOGENOM" id="CLU_021594_4_0_0"/>
<evidence type="ECO:0000313" key="3">
    <source>
        <dbReference type="Proteomes" id="UP000030700"/>
    </source>
</evidence>
<dbReference type="InterPro" id="IPR024083">
    <property type="entry name" value="Fumarase/histidase_N"/>
</dbReference>
<dbReference type="AlphaFoldDB" id="A0A081BQD4"/>
<dbReference type="PANTHER" id="PTHR42696">
    <property type="entry name" value="ASPARTATE AMMONIA-LYASE"/>
    <property type="match status" value="1"/>
</dbReference>
<dbReference type="Proteomes" id="UP000030700">
    <property type="component" value="Unassembled WGS sequence"/>
</dbReference>